<proteinExistence type="predicted"/>
<protein>
    <submittedName>
        <fullName evidence="2">Uncharacterized protein</fullName>
    </submittedName>
</protein>
<gene>
    <name evidence="2" type="ORF">DSTB1V02_LOCUS1858</name>
</gene>
<evidence type="ECO:0000313" key="3">
    <source>
        <dbReference type="Proteomes" id="UP000677054"/>
    </source>
</evidence>
<evidence type="ECO:0000256" key="1">
    <source>
        <dbReference type="SAM" id="MobiDB-lite"/>
    </source>
</evidence>
<dbReference type="EMBL" id="CAJPEV010000190">
    <property type="protein sequence ID" value="CAG0882055.1"/>
    <property type="molecule type" value="Genomic_DNA"/>
</dbReference>
<organism evidence="2">
    <name type="scientific">Darwinula stevensoni</name>
    <dbReference type="NCBI Taxonomy" id="69355"/>
    <lineage>
        <taxon>Eukaryota</taxon>
        <taxon>Metazoa</taxon>
        <taxon>Ecdysozoa</taxon>
        <taxon>Arthropoda</taxon>
        <taxon>Crustacea</taxon>
        <taxon>Oligostraca</taxon>
        <taxon>Ostracoda</taxon>
        <taxon>Podocopa</taxon>
        <taxon>Podocopida</taxon>
        <taxon>Darwinulocopina</taxon>
        <taxon>Darwinuloidea</taxon>
        <taxon>Darwinulidae</taxon>
        <taxon>Darwinula</taxon>
    </lineage>
</organism>
<dbReference type="Proteomes" id="UP000677054">
    <property type="component" value="Unassembled WGS sequence"/>
</dbReference>
<dbReference type="EMBL" id="LR899707">
    <property type="protein sequence ID" value="CAD7241880.1"/>
    <property type="molecule type" value="Genomic_DNA"/>
</dbReference>
<dbReference type="AlphaFoldDB" id="A0A7R8X6F6"/>
<keyword evidence="3" id="KW-1185">Reference proteome</keyword>
<sequence>MEEGAGVFCDPKVDGSQAVGYFTGGAGGPSGASLEAIIFSPDIIGCSFFQTYDIYKEQRKHIPYPVIPEKYRHDHRYTSSKPGAFTPLKDNLEMKKKHRVDDEPQESICNTDKEESCSGESSHNSAEALRNENTIDEEAHVDDELDEPAREISPDLAMIEDKIIMVEQVSEMSCEHYLEQKRKRQELGNRLAKRVQYLLQLVNGIIQRNQSSCLQLLQEQVVFKDLEEAYDQLTQVAAGAPDLVSKVHLRAVKEAILLLHPVLEFANDFHTGPKEEAAFKKEMEGDSPCPTKHAFQFFASDTYKFWSFSSFTKSCFITGALA</sequence>
<reference evidence="2" key="1">
    <citation type="submission" date="2020-11" db="EMBL/GenBank/DDBJ databases">
        <authorList>
            <person name="Tran Van P."/>
        </authorList>
    </citation>
    <scope>NUCLEOTIDE SEQUENCE</scope>
</reference>
<feature type="region of interest" description="Disordered" evidence="1">
    <location>
        <begin position="97"/>
        <end position="133"/>
    </location>
</feature>
<evidence type="ECO:0000313" key="2">
    <source>
        <dbReference type="EMBL" id="CAD7241880.1"/>
    </source>
</evidence>
<accession>A0A7R8X6F6</accession>
<name>A0A7R8X6F6_9CRUS</name>